<name>A0AAV9A2V3_ACOGR</name>
<dbReference type="AlphaFoldDB" id="A0AAV9A2V3"/>
<organism evidence="2 3">
    <name type="scientific">Acorus gramineus</name>
    <name type="common">Dwarf sweet flag</name>
    <dbReference type="NCBI Taxonomy" id="55184"/>
    <lineage>
        <taxon>Eukaryota</taxon>
        <taxon>Viridiplantae</taxon>
        <taxon>Streptophyta</taxon>
        <taxon>Embryophyta</taxon>
        <taxon>Tracheophyta</taxon>
        <taxon>Spermatophyta</taxon>
        <taxon>Magnoliopsida</taxon>
        <taxon>Liliopsida</taxon>
        <taxon>Acoraceae</taxon>
        <taxon>Acorus</taxon>
    </lineage>
</organism>
<dbReference type="EMBL" id="JAUJYN010000016">
    <property type="protein sequence ID" value="KAK1258492.1"/>
    <property type="molecule type" value="Genomic_DNA"/>
</dbReference>
<proteinExistence type="predicted"/>
<gene>
    <name evidence="2" type="ORF">QJS04_geneDACA017282</name>
</gene>
<evidence type="ECO:0000313" key="2">
    <source>
        <dbReference type="EMBL" id="KAK1258492.1"/>
    </source>
</evidence>
<sequence>MLIMVYVPVRVCPSLVHLKPWRGVLKRHWILNNPVSELGEMDSARRVKGHLCEASSLHTLQPHIHLTEEILSPLRALIARPCGTPGVRRLCRLLMGQGAIVIRVREFSIVRQGCSMCPNPNSFVLLLYLFEGQKKVLGPFFGLLCNALVLLIMACQLEGIR</sequence>
<feature type="transmembrane region" description="Helical" evidence="1">
    <location>
        <begin position="136"/>
        <end position="155"/>
    </location>
</feature>
<protein>
    <submittedName>
        <fullName evidence="2">Uncharacterized protein</fullName>
    </submittedName>
</protein>
<keyword evidence="1" id="KW-0812">Transmembrane</keyword>
<keyword evidence="1" id="KW-1133">Transmembrane helix</keyword>
<dbReference type="Proteomes" id="UP001179952">
    <property type="component" value="Unassembled WGS sequence"/>
</dbReference>
<accession>A0AAV9A2V3</accession>
<evidence type="ECO:0000256" key="1">
    <source>
        <dbReference type="SAM" id="Phobius"/>
    </source>
</evidence>
<keyword evidence="1" id="KW-0472">Membrane</keyword>
<keyword evidence="3" id="KW-1185">Reference proteome</keyword>
<reference evidence="2" key="1">
    <citation type="journal article" date="2023" name="Nat. Commun.">
        <title>Diploid and tetraploid genomes of Acorus and the evolution of monocots.</title>
        <authorList>
            <person name="Ma L."/>
            <person name="Liu K.W."/>
            <person name="Li Z."/>
            <person name="Hsiao Y.Y."/>
            <person name="Qi Y."/>
            <person name="Fu T."/>
            <person name="Tang G.D."/>
            <person name="Zhang D."/>
            <person name="Sun W.H."/>
            <person name="Liu D.K."/>
            <person name="Li Y."/>
            <person name="Chen G.Z."/>
            <person name="Liu X.D."/>
            <person name="Liao X.Y."/>
            <person name="Jiang Y.T."/>
            <person name="Yu X."/>
            <person name="Hao Y."/>
            <person name="Huang J."/>
            <person name="Zhao X.W."/>
            <person name="Ke S."/>
            <person name="Chen Y.Y."/>
            <person name="Wu W.L."/>
            <person name="Hsu J.L."/>
            <person name="Lin Y.F."/>
            <person name="Huang M.D."/>
            <person name="Li C.Y."/>
            <person name="Huang L."/>
            <person name="Wang Z.W."/>
            <person name="Zhao X."/>
            <person name="Zhong W.Y."/>
            <person name="Peng D.H."/>
            <person name="Ahmad S."/>
            <person name="Lan S."/>
            <person name="Zhang J.S."/>
            <person name="Tsai W.C."/>
            <person name="Van de Peer Y."/>
            <person name="Liu Z.J."/>
        </authorList>
    </citation>
    <scope>NUCLEOTIDE SEQUENCE</scope>
    <source>
        <strain evidence="2">SCP</strain>
    </source>
</reference>
<reference evidence="2" key="2">
    <citation type="submission" date="2023-06" db="EMBL/GenBank/DDBJ databases">
        <authorList>
            <person name="Ma L."/>
            <person name="Liu K.-W."/>
            <person name="Li Z."/>
            <person name="Hsiao Y.-Y."/>
            <person name="Qi Y."/>
            <person name="Fu T."/>
            <person name="Tang G."/>
            <person name="Zhang D."/>
            <person name="Sun W.-H."/>
            <person name="Liu D.-K."/>
            <person name="Li Y."/>
            <person name="Chen G.-Z."/>
            <person name="Liu X.-D."/>
            <person name="Liao X.-Y."/>
            <person name="Jiang Y.-T."/>
            <person name="Yu X."/>
            <person name="Hao Y."/>
            <person name="Huang J."/>
            <person name="Zhao X.-W."/>
            <person name="Ke S."/>
            <person name="Chen Y.-Y."/>
            <person name="Wu W.-L."/>
            <person name="Hsu J.-L."/>
            <person name="Lin Y.-F."/>
            <person name="Huang M.-D."/>
            <person name="Li C.-Y."/>
            <person name="Huang L."/>
            <person name="Wang Z.-W."/>
            <person name="Zhao X."/>
            <person name="Zhong W.-Y."/>
            <person name="Peng D.-H."/>
            <person name="Ahmad S."/>
            <person name="Lan S."/>
            <person name="Zhang J.-S."/>
            <person name="Tsai W.-C."/>
            <person name="Van De Peer Y."/>
            <person name="Liu Z.-J."/>
        </authorList>
    </citation>
    <scope>NUCLEOTIDE SEQUENCE</scope>
    <source>
        <strain evidence="2">SCP</strain>
        <tissue evidence="2">Leaves</tissue>
    </source>
</reference>
<evidence type="ECO:0000313" key="3">
    <source>
        <dbReference type="Proteomes" id="UP001179952"/>
    </source>
</evidence>
<comment type="caution">
    <text evidence="2">The sequence shown here is derived from an EMBL/GenBank/DDBJ whole genome shotgun (WGS) entry which is preliminary data.</text>
</comment>